<dbReference type="EMBL" id="FWFO01000008">
    <property type="protein sequence ID" value="SLN73360.1"/>
    <property type="molecule type" value="Genomic_DNA"/>
</dbReference>
<dbReference type="Gene3D" id="3.40.350.10">
    <property type="entry name" value="Creatinase/prolidase N-terminal domain"/>
    <property type="match status" value="1"/>
</dbReference>
<dbReference type="InterPro" id="IPR000994">
    <property type="entry name" value="Pept_M24"/>
</dbReference>
<reference evidence="3 4" key="1">
    <citation type="submission" date="2017-03" db="EMBL/GenBank/DDBJ databases">
        <authorList>
            <person name="Afonso C.L."/>
            <person name="Miller P.J."/>
            <person name="Scott M.A."/>
            <person name="Spackman E."/>
            <person name="Goraichik I."/>
            <person name="Dimitrov K.M."/>
            <person name="Suarez D.L."/>
            <person name="Swayne D.E."/>
        </authorList>
    </citation>
    <scope>NUCLEOTIDE SEQUENCE [LARGE SCALE GENOMIC DNA]</scope>
    <source>
        <strain evidence="3 4">CECT 7639</strain>
    </source>
</reference>
<evidence type="ECO:0000313" key="4">
    <source>
        <dbReference type="Proteomes" id="UP000193077"/>
    </source>
</evidence>
<sequence length="387" mass="42837">MAPQYADFSREEFDQRYAKTRALMAEQNLDAMLITERLNYQYYSGHRSEQCAVDKIRSYMVIIPKDGDPTLITMPFEVAQVEQTSFISDIRTTGGLMGHPEFIIGVLKDLGLSKAKIGCELGREQYLGISYLGLQEVMQGLPEASFVDAADIILKVRNVKSPQEIEYLRRASIISAEAQRKTFTQVRAGMTENEVAQILRENLIANGAEKISLLCVLSGANEKGIVLLPTDRVIQKGETLGFDVGVSYRGYWSDLARTASIGEPSAELKEFYNWSMQLRHDCNMQLTAGNKPADVVAVVDKYLAERGLQTMGVGRVGHGVGIETTEYPSLAAFEDVTFEVGNVFACNPNFSNHLGFINAEDNWAITEGEPDLLSAPVADWDIPIVEA</sequence>
<proteinExistence type="predicted"/>
<dbReference type="Gene3D" id="3.90.230.10">
    <property type="entry name" value="Creatinase/methionine aminopeptidase superfamily"/>
    <property type="match status" value="1"/>
</dbReference>
<organism evidence="3 4">
    <name type="scientific">Falsiruegeria litorea R37</name>
    <dbReference type="NCBI Taxonomy" id="1200284"/>
    <lineage>
        <taxon>Bacteria</taxon>
        <taxon>Pseudomonadati</taxon>
        <taxon>Pseudomonadota</taxon>
        <taxon>Alphaproteobacteria</taxon>
        <taxon>Rhodobacterales</taxon>
        <taxon>Roseobacteraceae</taxon>
        <taxon>Falsiruegeria</taxon>
    </lineage>
</organism>
<dbReference type="InterPro" id="IPR029149">
    <property type="entry name" value="Creatin/AminoP/Spt16_N"/>
</dbReference>
<dbReference type="RefSeq" id="WP_165759884.1">
    <property type="nucleotide sequence ID" value="NZ_FWFO01000008.1"/>
</dbReference>
<feature type="domain" description="Peptidase M24" evidence="1">
    <location>
        <begin position="166"/>
        <end position="367"/>
    </location>
</feature>
<dbReference type="Pfam" id="PF00557">
    <property type="entry name" value="Peptidase_M24"/>
    <property type="match status" value="1"/>
</dbReference>
<evidence type="ECO:0000313" key="3">
    <source>
        <dbReference type="EMBL" id="SLN73360.1"/>
    </source>
</evidence>
<dbReference type="SUPFAM" id="SSF55920">
    <property type="entry name" value="Creatinase/aminopeptidase"/>
    <property type="match status" value="1"/>
</dbReference>
<name>A0A1Y5TYB0_9RHOB</name>
<keyword evidence="3" id="KW-0378">Hydrolase</keyword>
<evidence type="ECO:0000259" key="2">
    <source>
        <dbReference type="Pfam" id="PF01321"/>
    </source>
</evidence>
<dbReference type="GO" id="GO:0016787">
    <property type="term" value="F:hydrolase activity"/>
    <property type="evidence" value="ECO:0007669"/>
    <property type="project" value="UniProtKB-KW"/>
</dbReference>
<gene>
    <name evidence="3" type="ORF">TRL7639_04410</name>
</gene>
<dbReference type="PANTHER" id="PTHR46112">
    <property type="entry name" value="AMINOPEPTIDASE"/>
    <property type="match status" value="1"/>
</dbReference>
<dbReference type="CDD" id="cd01066">
    <property type="entry name" value="APP_MetAP"/>
    <property type="match status" value="1"/>
</dbReference>
<dbReference type="InterPro" id="IPR050659">
    <property type="entry name" value="Peptidase_M24B"/>
</dbReference>
<dbReference type="InterPro" id="IPR036005">
    <property type="entry name" value="Creatinase/aminopeptidase-like"/>
</dbReference>
<dbReference type="PANTHER" id="PTHR46112:SF2">
    <property type="entry name" value="XAA-PRO AMINOPEPTIDASE P-RELATED"/>
    <property type="match status" value="1"/>
</dbReference>
<evidence type="ECO:0000259" key="1">
    <source>
        <dbReference type="Pfam" id="PF00557"/>
    </source>
</evidence>
<dbReference type="Proteomes" id="UP000193077">
    <property type="component" value="Unassembled WGS sequence"/>
</dbReference>
<dbReference type="InterPro" id="IPR000587">
    <property type="entry name" value="Creatinase_N"/>
</dbReference>
<accession>A0A1Y5TYB0</accession>
<feature type="domain" description="Creatinase N-terminal" evidence="2">
    <location>
        <begin position="16"/>
        <end position="159"/>
    </location>
</feature>
<dbReference type="EC" id="3.4.-.-" evidence="3"/>
<protein>
    <submittedName>
        <fullName evidence="3">Putative peptidase</fullName>
        <ecNumber evidence="3">3.4.-.-</ecNumber>
    </submittedName>
</protein>
<dbReference type="SUPFAM" id="SSF53092">
    <property type="entry name" value="Creatinase/prolidase N-terminal domain"/>
    <property type="match status" value="1"/>
</dbReference>
<dbReference type="AlphaFoldDB" id="A0A1Y5TYB0"/>
<keyword evidence="4" id="KW-1185">Reference proteome</keyword>
<dbReference type="Pfam" id="PF01321">
    <property type="entry name" value="Creatinase_N"/>
    <property type="match status" value="1"/>
</dbReference>